<dbReference type="GO" id="GO:0051537">
    <property type="term" value="F:2 iron, 2 sulfur cluster binding"/>
    <property type="evidence" value="ECO:0007669"/>
    <property type="project" value="UniProtKB-KW"/>
</dbReference>
<dbReference type="EMBL" id="JAZHOG010000006">
    <property type="protein sequence ID" value="MEJ8568010.1"/>
    <property type="molecule type" value="Genomic_DNA"/>
</dbReference>
<evidence type="ECO:0000256" key="1">
    <source>
        <dbReference type="ARBA" id="ARBA00022714"/>
    </source>
</evidence>
<keyword evidence="3" id="KW-0408">Iron</keyword>
<dbReference type="InterPro" id="IPR042216">
    <property type="entry name" value="MitoNEET_CISD"/>
</dbReference>
<accession>A0AAW9RI07</accession>
<dbReference type="GO" id="GO:0046872">
    <property type="term" value="F:metal ion binding"/>
    <property type="evidence" value="ECO:0007669"/>
    <property type="project" value="UniProtKB-KW"/>
</dbReference>
<dbReference type="PANTHER" id="PTHR46491">
    <property type="entry name" value="CDGSH IRON SULFUR DOMAIN PROTEIN HOMOLOG"/>
    <property type="match status" value="1"/>
</dbReference>
<feature type="domain" description="Iron-binding zinc finger CDGSH type" evidence="5">
    <location>
        <begin position="47"/>
        <end position="82"/>
    </location>
</feature>
<sequence>MNEPVVAATKPKLVTLKQGRPYLWCTCGRSQQQPFCDNSHAGTGFEPLRFKPERSGDFLLCQCKHTGDAPYCDGSHNNLGDGYEEASEEEIAASAHFPVTPRDGVEVGKALLDGGCYVRTVDPDALRQQGNIAWSPMIAPEDGANCLALYYLEARDSSDSGADRAIMAFPGSHVALFVLEGEGEIHISGRTFPVGAEQGVYIGADEAFSIEPSTGSGTLRTTITICPQCEEPRWLDQMPENFNAELDERVFAFDPAKREPMADRFYQVLIDDNTGGADMTQFLGEVPKSRAAGHHHLYEETITILSGEGYMWTEGARAAVKPGDVIFLPRRQQHSLECTSEGGMRLVGVFFPAGSPAVNY</sequence>
<evidence type="ECO:0000259" key="5">
    <source>
        <dbReference type="SMART" id="SM00704"/>
    </source>
</evidence>
<dbReference type="Gene3D" id="3.40.5.90">
    <property type="entry name" value="CDGSH iron-sulfur domain, mitoNEET-type"/>
    <property type="match status" value="2"/>
</dbReference>
<evidence type="ECO:0000256" key="3">
    <source>
        <dbReference type="ARBA" id="ARBA00023004"/>
    </source>
</evidence>
<dbReference type="InterPro" id="IPR052950">
    <property type="entry name" value="CISD"/>
</dbReference>
<evidence type="ECO:0000313" key="7">
    <source>
        <dbReference type="Proteomes" id="UP001359886"/>
    </source>
</evidence>
<dbReference type="Pfam" id="PF09360">
    <property type="entry name" value="zf-CDGSH"/>
    <property type="match status" value="1"/>
</dbReference>
<feature type="domain" description="Iron-binding zinc finger CDGSH type" evidence="5">
    <location>
        <begin position="9"/>
        <end position="46"/>
    </location>
</feature>
<gene>
    <name evidence="6" type="ORF">V3330_10270</name>
</gene>
<dbReference type="AlphaFoldDB" id="A0AAW9RI07"/>
<keyword evidence="4" id="KW-0411">Iron-sulfur</keyword>
<dbReference type="Proteomes" id="UP001359886">
    <property type="component" value="Unassembled WGS sequence"/>
</dbReference>
<keyword evidence="1" id="KW-0001">2Fe-2S</keyword>
<name>A0AAW9RI07_9GAMM</name>
<organism evidence="6 7">
    <name type="scientific">Elongatibacter sediminis</name>
    <dbReference type="NCBI Taxonomy" id="3119006"/>
    <lineage>
        <taxon>Bacteria</taxon>
        <taxon>Pseudomonadati</taxon>
        <taxon>Pseudomonadota</taxon>
        <taxon>Gammaproteobacteria</taxon>
        <taxon>Chromatiales</taxon>
        <taxon>Wenzhouxiangellaceae</taxon>
        <taxon>Elongatibacter</taxon>
    </lineage>
</organism>
<evidence type="ECO:0000313" key="6">
    <source>
        <dbReference type="EMBL" id="MEJ8568010.1"/>
    </source>
</evidence>
<dbReference type="PANTHER" id="PTHR46491:SF3">
    <property type="entry name" value="CDGSH IRON-SULFUR DOMAIN-CONTAINING PROTEIN 3, MITOCHONDRIAL"/>
    <property type="match status" value="1"/>
</dbReference>
<protein>
    <submittedName>
        <fullName evidence="6">CDGSH iron-sulfur domain-containing protein</fullName>
    </submittedName>
</protein>
<dbReference type="SUPFAM" id="SSF51182">
    <property type="entry name" value="RmlC-like cupins"/>
    <property type="match status" value="1"/>
</dbReference>
<dbReference type="Gene3D" id="2.60.120.10">
    <property type="entry name" value="Jelly Rolls"/>
    <property type="match status" value="1"/>
</dbReference>
<dbReference type="GO" id="GO:0005737">
    <property type="term" value="C:cytoplasm"/>
    <property type="evidence" value="ECO:0007669"/>
    <property type="project" value="UniProtKB-ARBA"/>
</dbReference>
<keyword evidence="7" id="KW-1185">Reference proteome</keyword>
<reference evidence="6 7" key="1">
    <citation type="submission" date="2024-02" db="EMBL/GenBank/DDBJ databases">
        <title>A novel Wenzhouxiangellaceae bacterium, isolated from coastal sediments.</title>
        <authorList>
            <person name="Du Z.-J."/>
            <person name="Ye Y.-Q."/>
            <person name="Zhang X.-Y."/>
        </authorList>
    </citation>
    <scope>NUCLEOTIDE SEQUENCE [LARGE SCALE GENOMIC DNA]</scope>
    <source>
        <strain evidence="6 7">CH-27</strain>
    </source>
</reference>
<dbReference type="InterPro" id="IPR013096">
    <property type="entry name" value="Cupin_2"/>
</dbReference>
<dbReference type="InterPro" id="IPR018967">
    <property type="entry name" value="FeS-contain_CDGSH-typ"/>
</dbReference>
<dbReference type="Pfam" id="PF07883">
    <property type="entry name" value="Cupin_2"/>
    <property type="match status" value="1"/>
</dbReference>
<evidence type="ECO:0000256" key="4">
    <source>
        <dbReference type="ARBA" id="ARBA00023014"/>
    </source>
</evidence>
<dbReference type="SMART" id="SM00704">
    <property type="entry name" value="ZnF_CDGSH"/>
    <property type="match status" value="2"/>
</dbReference>
<dbReference type="InterPro" id="IPR014710">
    <property type="entry name" value="RmlC-like_jellyroll"/>
</dbReference>
<proteinExistence type="predicted"/>
<keyword evidence="2" id="KW-0479">Metal-binding</keyword>
<dbReference type="InterPro" id="IPR011051">
    <property type="entry name" value="RmlC_Cupin_sf"/>
</dbReference>
<comment type="caution">
    <text evidence="6">The sequence shown here is derived from an EMBL/GenBank/DDBJ whole genome shotgun (WGS) entry which is preliminary data.</text>
</comment>
<evidence type="ECO:0000256" key="2">
    <source>
        <dbReference type="ARBA" id="ARBA00022723"/>
    </source>
</evidence>
<dbReference type="RefSeq" id="WP_354695333.1">
    <property type="nucleotide sequence ID" value="NZ_JAZHOG010000006.1"/>
</dbReference>